<dbReference type="UniPathway" id="UPA00002">
    <property type="reaction ID" value="UER00468"/>
</dbReference>
<dbReference type="SUPFAM" id="SSF51569">
    <property type="entry name" value="Aldolase"/>
    <property type="match status" value="1"/>
</dbReference>
<dbReference type="OrthoDB" id="9778711at2"/>
<feature type="active site" description="Proton donor/acceptor" evidence="7">
    <location>
        <position position="97"/>
    </location>
</feature>
<evidence type="ECO:0000313" key="9">
    <source>
        <dbReference type="Proteomes" id="UP000266441"/>
    </source>
</evidence>
<sequence length="230" mass="24663">MDSKNIRKDQLAQTIDHAVLKPEYTEADLHRHAQMCIKHNVFSMCVKPCDIRAAKTLLEGSGVKVSCTLSFPHGADATAVKAFQAEQAIKDGVDEIDMVMNIGKFLGEDDYYVIEDIKAVVDVAHKHGVLVKVIQESGYLTLEQVAKACELAHAAGADFVKTSTGFGPGKATPEIVEVMVKTVEGKMKVKASGGIRTWDEAVTFLELGADRLGIGSTEAVLNGGKANGGY</sequence>
<dbReference type="CDD" id="cd00959">
    <property type="entry name" value="DeoC"/>
    <property type="match status" value="1"/>
</dbReference>
<dbReference type="GO" id="GO:0004139">
    <property type="term" value="F:deoxyribose-phosphate aldolase activity"/>
    <property type="evidence" value="ECO:0007669"/>
    <property type="project" value="UniProtKB-UniRule"/>
</dbReference>
<dbReference type="HAMAP" id="MF_00114">
    <property type="entry name" value="DeoC_type1"/>
    <property type="match status" value="1"/>
</dbReference>
<comment type="function">
    <text evidence="6 7">Catalyzes a reversible aldol reaction between acetaldehyde and D-glyceraldehyde 3-phosphate to generate 2-deoxy-D-ribose 5-phosphate.</text>
</comment>
<dbReference type="GO" id="GO:0005737">
    <property type="term" value="C:cytoplasm"/>
    <property type="evidence" value="ECO:0007669"/>
    <property type="project" value="UniProtKB-SubCell"/>
</dbReference>
<dbReference type="EMBL" id="QWET01000008">
    <property type="protein sequence ID" value="RIH64846.1"/>
    <property type="molecule type" value="Genomic_DNA"/>
</dbReference>
<comment type="caution">
    <text evidence="8">The sequence shown here is derived from an EMBL/GenBank/DDBJ whole genome shotgun (WGS) entry which is preliminary data.</text>
</comment>
<dbReference type="RefSeq" id="WP_119350311.1">
    <property type="nucleotide sequence ID" value="NZ_QWET01000008.1"/>
</dbReference>
<comment type="catalytic activity">
    <reaction evidence="5 7">
        <text>2-deoxy-D-ribose 5-phosphate = D-glyceraldehyde 3-phosphate + acetaldehyde</text>
        <dbReference type="Rhea" id="RHEA:12821"/>
        <dbReference type="ChEBI" id="CHEBI:15343"/>
        <dbReference type="ChEBI" id="CHEBI:59776"/>
        <dbReference type="ChEBI" id="CHEBI:62877"/>
        <dbReference type="EC" id="4.1.2.4"/>
    </reaction>
</comment>
<evidence type="ECO:0000256" key="1">
    <source>
        <dbReference type="ARBA" id="ARBA00010936"/>
    </source>
</evidence>
<feature type="active site" description="Schiff-base intermediate with acetaldehyde" evidence="7">
    <location>
        <position position="161"/>
    </location>
</feature>
<evidence type="ECO:0000256" key="7">
    <source>
        <dbReference type="HAMAP-Rule" id="MF_00114"/>
    </source>
</evidence>
<dbReference type="Pfam" id="PF01791">
    <property type="entry name" value="DeoC"/>
    <property type="match status" value="1"/>
</dbReference>
<protein>
    <recommendedName>
        <fullName evidence="7">Deoxyribose-phosphate aldolase</fullName>
        <shortName evidence="7">DERA</shortName>
        <ecNumber evidence="7">4.1.2.4</ecNumber>
    </recommendedName>
    <alternativeName>
        <fullName evidence="7">2-deoxy-D-ribose 5-phosphate aldolase</fullName>
    </alternativeName>
    <alternativeName>
        <fullName evidence="7">Phosphodeoxyriboaldolase</fullName>
        <shortName evidence="7">Deoxyriboaldolase</shortName>
    </alternativeName>
</protein>
<keyword evidence="3 7" id="KW-0456">Lyase</keyword>
<keyword evidence="4 7" id="KW-0704">Schiff base</keyword>
<dbReference type="GO" id="GO:0016052">
    <property type="term" value="P:carbohydrate catabolic process"/>
    <property type="evidence" value="ECO:0007669"/>
    <property type="project" value="TreeGrafter"/>
</dbReference>
<dbReference type="NCBIfam" id="TIGR00126">
    <property type="entry name" value="deoC"/>
    <property type="match status" value="1"/>
</dbReference>
<keyword evidence="2 7" id="KW-0963">Cytoplasm</keyword>
<dbReference type="Gene3D" id="3.20.20.70">
    <property type="entry name" value="Aldolase class I"/>
    <property type="match status" value="1"/>
</dbReference>
<comment type="pathway">
    <text evidence="7">Carbohydrate degradation; 2-deoxy-D-ribose 1-phosphate degradation; D-glyceraldehyde 3-phosphate and acetaldehyde from 2-deoxy-alpha-D-ribose 1-phosphate: step 2/2.</text>
</comment>
<dbReference type="EC" id="4.1.2.4" evidence="7"/>
<evidence type="ECO:0000256" key="5">
    <source>
        <dbReference type="ARBA" id="ARBA00048791"/>
    </source>
</evidence>
<dbReference type="InterPro" id="IPR011343">
    <property type="entry name" value="DeoC"/>
</dbReference>
<dbReference type="InterPro" id="IPR002915">
    <property type="entry name" value="DeoC/FbaB/LacD_aldolase"/>
</dbReference>
<gene>
    <name evidence="7 8" type="primary">deoC</name>
    <name evidence="8" type="ORF">D1164_12440</name>
</gene>
<keyword evidence="9" id="KW-1185">Reference proteome</keyword>
<comment type="subcellular location">
    <subcellularLocation>
        <location evidence="7">Cytoplasm</location>
    </subcellularLocation>
</comment>
<dbReference type="PIRSF" id="PIRSF001357">
    <property type="entry name" value="DeoC"/>
    <property type="match status" value="1"/>
</dbReference>
<dbReference type="FunFam" id="3.20.20.70:FF:000044">
    <property type="entry name" value="Deoxyribose-phosphate aldolase"/>
    <property type="match status" value="1"/>
</dbReference>
<evidence type="ECO:0000313" key="8">
    <source>
        <dbReference type="EMBL" id="RIH64846.1"/>
    </source>
</evidence>
<dbReference type="PANTHER" id="PTHR10889:SF1">
    <property type="entry name" value="DEOXYRIBOSE-PHOSPHATE ALDOLASE"/>
    <property type="match status" value="1"/>
</dbReference>
<name>A0A399D059_9BACT</name>
<dbReference type="PANTHER" id="PTHR10889">
    <property type="entry name" value="DEOXYRIBOSE-PHOSPHATE ALDOLASE"/>
    <property type="match status" value="1"/>
</dbReference>
<dbReference type="GO" id="GO:0006018">
    <property type="term" value="P:2-deoxyribose 1-phosphate catabolic process"/>
    <property type="evidence" value="ECO:0007669"/>
    <property type="project" value="UniProtKB-UniRule"/>
</dbReference>
<dbReference type="InterPro" id="IPR028581">
    <property type="entry name" value="DeoC_typeI"/>
</dbReference>
<evidence type="ECO:0000256" key="2">
    <source>
        <dbReference type="ARBA" id="ARBA00022490"/>
    </source>
</evidence>
<evidence type="ECO:0000256" key="4">
    <source>
        <dbReference type="ARBA" id="ARBA00023270"/>
    </source>
</evidence>
<comment type="similarity">
    <text evidence="1 7">Belongs to the DeoC/FbaB aldolase family. DeoC type 1 subfamily.</text>
</comment>
<accession>A0A399D059</accession>
<reference evidence="8 9" key="1">
    <citation type="journal article" date="2015" name="Int. J. Syst. Evol. Microbiol.">
        <title>Mariniphaga sediminis sp. nov., isolated from coastal sediment.</title>
        <authorList>
            <person name="Wang F.Q."/>
            <person name="Shen Q.Y."/>
            <person name="Chen G.J."/>
            <person name="Du Z.J."/>
        </authorList>
    </citation>
    <scope>NUCLEOTIDE SEQUENCE [LARGE SCALE GENOMIC DNA]</scope>
    <source>
        <strain evidence="8 9">SY21</strain>
    </source>
</reference>
<dbReference type="Proteomes" id="UP000266441">
    <property type="component" value="Unassembled WGS sequence"/>
</dbReference>
<feature type="active site" description="Proton donor/acceptor" evidence="7">
    <location>
        <position position="190"/>
    </location>
</feature>
<dbReference type="SMART" id="SM01133">
    <property type="entry name" value="DeoC"/>
    <property type="match status" value="1"/>
</dbReference>
<dbReference type="AlphaFoldDB" id="A0A399D059"/>
<organism evidence="8 9">
    <name type="scientific">Mariniphaga sediminis</name>
    <dbReference type="NCBI Taxonomy" id="1628158"/>
    <lineage>
        <taxon>Bacteria</taxon>
        <taxon>Pseudomonadati</taxon>
        <taxon>Bacteroidota</taxon>
        <taxon>Bacteroidia</taxon>
        <taxon>Marinilabiliales</taxon>
        <taxon>Prolixibacteraceae</taxon>
        <taxon>Mariniphaga</taxon>
    </lineage>
</organism>
<evidence type="ECO:0000256" key="6">
    <source>
        <dbReference type="ARBA" id="ARBA00056337"/>
    </source>
</evidence>
<dbReference type="InterPro" id="IPR013785">
    <property type="entry name" value="Aldolase_TIM"/>
</dbReference>
<dbReference type="GO" id="GO:0009264">
    <property type="term" value="P:deoxyribonucleotide catabolic process"/>
    <property type="evidence" value="ECO:0007669"/>
    <property type="project" value="UniProtKB-UniRule"/>
</dbReference>
<proteinExistence type="inferred from homology"/>
<evidence type="ECO:0000256" key="3">
    <source>
        <dbReference type="ARBA" id="ARBA00023239"/>
    </source>
</evidence>